<comment type="caution">
    <text evidence="9">The sequence shown here is derived from an EMBL/GenBank/DDBJ whole genome shotgun (WGS) entry which is preliminary data.</text>
</comment>
<dbReference type="SUPFAM" id="SSF103647">
    <property type="entry name" value="TSP type-3 repeat"/>
    <property type="match status" value="1"/>
</dbReference>
<evidence type="ECO:0000259" key="8">
    <source>
        <dbReference type="PROSITE" id="PS51123"/>
    </source>
</evidence>
<accession>A0A3N0V1U5</accession>
<dbReference type="GO" id="GO:0005509">
    <property type="term" value="F:calcium ion binding"/>
    <property type="evidence" value="ECO:0007669"/>
    <property type="project" value="InterPro"/>
</dbReference>
<dbReference type="InterPro" id="IPR028974">
    <property type="entry name" value="TSP_type-3_rpt"/>
</dbReference>
<dbReference type="InterPro" id="IPR006664">
    <property type="entry name" value="OMP_bac"/>
</dbReference>
<gene>
    <name evidence="9" type="ORF">ED208_15825</name>
</gene>
<keyword evidence="4" id="KW-0998">Cell outer membrane</keyword>
<dbReference type="InterPro" id="IPR006665">
    <property type="entry name" value="OmpA-like"/>
</dbReference>
<evidence type="ECO:0000256" key="4">
    <source>
        <dbReference type="ARBA" id="ARBA00023237"/>
    </source>
</evidence>
<dbReference type="PROSITE" id="PS51123">
    <property type="entry name" value="OMPA_2"/>
    <property type="match status" value="1"/>
</dbReference>
<dbReference type="GO" id="GO:0007155">
    <property type="term" value="P:cell adhesion"/>
    <property type="evidence" value="ECO:0007669"/>
    <property type="project" value="InterPro"/>
</dbReference>
<feature type="domain" description="OmpA-like" evidence="8">
    <location>
        <begin position="290"/>
        <end position="406"/>
    </location>
</feature>
<keyword evidence="10" id="KW-1185">Reference proteome</keyword>
<keyword evidence="2 7" id="KW-0732">Signal</keyword>
<dbReference type="RefSeq" id="WP_123212896.1">
    <property type="nucleotide sequence ID" value="NZ_RJVO01000009.1"/>
</dbReference>
<dbReference type="Proteomes" id="UP000282106">
    <property type="component" value="Unassembled WGS sequence"/>
</dbReference>
<dbReference type="Gene3D" id="2.40.160.20">
    <property type="match status" value="1"/>
</dbReference>
<dbReference type="InterPro" id="IPR003367">
    <property type="entry name" value="Thrombospondin_3-like_rpt"/>
</dbReference>
<dbReference type="InParanoid" id="A0A3N0V1U5"/>
<dbReference type="GO" id="GO:0009279">
    <property type="term" value="C:cell outer membrane"/>
    <property type="evidence" value="ECO:0007669"/>
    <property type="project" value="UniProtKB-SubCell"/>
</dbReference>
<feature type="region of interest" description="Disordered" evidence="6">
    <location>
        <begin position="186"/>
        <end position="205"/>
    </location>
</feature>
<name>A0A3N0V1U5_9GAMM</name>
<dbReference type="EMBL" id="RJVO01000009">
    <property type="protein sequence ID" value="ROH86501.1"/>
    <property type="molecule type" value="Genomic_DNA"/>
</dbReference>
<feature type="region of interest" description="Disordered" evidence="6">
    <location>
        <begin position="374"/>
        <end position="393"/>
    </location>
</feature>
<evidence type="ECO:0000256" key="2">
    <source>
        <dbReference type="ARBA" id="ARBA00022729"/>
    </source>
</evidence>
<dbReference type="InterPro" id="IPR050330">
    <property type="entry name" value="Bact_OuterMem_StrucFunc"/>
</dbReference>
<dbReference type="Pfam" id="PF02412">
    <property type="entry name" value="TSP_3"/>
    <property type="match status" value="3"/>
</dbReference>
<dbReference type="InterPro" id="IPR036737">
    <property type="entry name" value="OmpA-like_sf"/>
</dbReference>
<dbReference type="Pfam" id="PF00691">
    <property type="entry name" value="OmpA"/>
    <property type="match status" value="1"/>
</dbReference>
<evidence type="ECO:0000313" key="10">
    <source>
        <dbReference type="Proteomes" id="UP000282106"/>
    </source>
</evidence>
<feature type="chain" id="PRO_5018169524" description="OmpA-like domain-containing protein" evidence="7">
    <location>
        <begin position="20"/>
        <end position="406"/>
    </location>
</feature>
<evidence type="ECO:0000256" key="3">
    <source>
        <dbReference type="ARBA" id="ARBA00023136"/>
    </source>
</evidence>
<protein>
    <recommendedName>
        <fullName evidence="8">OmpA-like domain-containing protein</fullName>
    </recommendedName>
</protein>
<evidence type="ECO:0000256" key="6">
    <source>
        <dbReference type="SAM" id="MobiDB-lite"/>
    </source>
</evidence>
<dbReference type="SUPFAM" id="SSF103088">
    <property type="entry name" value="OmpA-like"/>
    <property type="match status" value="1"/>
</dbReference>
<reference evidence="9 10" key="1">
    <citation type="submission" date="2018-10" db="EMBL/GenBank/DDBJ databases">
        <authorList>
            <person name="Chen W.-M."/>
        </authorList>
    </citation>
    <scope>NUCLEOTIDE SEQUENCE [LARGE SCALE GENOMIC DNA]</scope>
    <source>
        <strain evidence="9 10">THS-13</strain>
    </source>
</reference>
<comment type="subcellular location">
    <subcellularLocation>
        <location evidence="1">Cell outer membrane</location>
    </subcellularLocation>
</comment>
<evidence type="ECO:0000256" key="5">
    <source>
        <dbReference type="PROSITE-ProRule" id="PRU00473"/>
    </source>
</evidence>
<evidence type="ECO:0000313" key="9">
    <source>
        <dbReference type="EMBL" id="ROH86501.1"/>
    </source>
</evidence>
<dbReference type="InterPro" id="IPR006690">
    <property type="entry name" value="OMPA-like_CS"/>
</dbReference>
<dbReference type="Gene3D" id="3.30.1330.60">
    <property type="entry name" value="OmpA-like domain"/>
    <property type="match status" value="1"/>
</dbReference>
<dbReference type="CDD" id="cd07185">
    <property type="entry name" value="OmpA_C-like"/>
    <property type="match status" value="1"/>
</dbReference>
<feature type="signal peptide" evidence="7">
    <location>
        <begin position="1"/>
        <end position="19"/>
    </location>
</feature>
<dbReference type="PRINTS" id="PR01021">
    <property type="entry name" value="OMPADOMAIN"/>
</dbReference>
<evidence type="ECO:0000256" key="7">
    <source>
        <dbReference type="SAM" id="SignalP"/>
    </source>
</evidence>
<dbReference type="AlphaFoldDB" id="A0A3N0V1U5"/>
<sequence length="406" mass="42332">MKKLVLAASMAAVAHSVSAFELLDLSKAYGAGMFSYVETNNARPSDYGTGFQLVAGVPLSAHLNLEATSFLSYLPRNTDDTADGNLGLGLDLLVIQREGKWSSFLLGGFGAVYDDVSSQGQTAPYVNLGFGLARALPWKNLSVRGEVRGVYDFNDNLGYDPNVKAGGGIDLRFNLGLVYGLFGQEPVPPPPADTDGDGVADPSDQCPNTPPGTAVDAVGCPLPPADTDGDGVVDTLDQCPDTPAGTVVDARGCPPPAPVGNPDLDGDGVLNEVDQCPDTPKGFKVDGVGCMVEQTVALQSVNFEFGSDALTAEAKAILDGIAKSLAAQTAVKVQVTGHTDSLGPQSYNLTLSQKRAKSVIAYLTSTGVAAERLSSEGEGEFSPIASNDTEEGRAKNRRVEFKILTQ</sequence>
<keyword evidence="3 5" id="KW-0472">Membrane</keyword>
<dbReference type="PANTHER" id="PTHR30329">
    <property type="entry name" value="STATOR ELEMENT OF FLAGELLAR MOTOR COMPLEX"/>
    <property type="match status" value="1"/>
</dbReference>
<dbReference type="PANTHER" id="PTHR30329:SF21">
    <property type="entry name" value="LIPOPROTEIN YIAD-RELATED"/>
    <property type="match status" value="1"/>
</dbReference>
<dbReference type="PROSITE" id="PS01068">
    <property type="entry name" value="OMPA_1"/>
    <property type="match status" value="1"/>
</dbReference>
<proteinExistence type="predicted"/>
<evidence type="ECO:0000256" key="1">
    <source>
        <dbReference type="ARBA" id="ARBA00004442"/>
    </source>
</evidence>
<organism evidence="9 10">
    <name type="scientific">Stagnimonas aquatica</name>
    <dbReference type="NCBI Taxonomy" id="2689987"/>
    <lineage>
        <taxon>Bacteria</taxon>
        <taxon>Pseudomonadati</taxon>
        <taxon>Pseudomonadota</taxon>
        <taxon>Gammaproteobacteria</taxon>
        <taxon>Nevskiales</taxon>
        <taxon>Nevskiaceae</taxon>
        <taxon>Stagnimonas</taxon>
    </lineage>
</organism>